<comment type="caution">
    <text evidence="1">The sequence shown here is derived from an EMBL/GenBank/DDBJ whole genome shotgun (WGS) entry which is preliminary data.</text>
</comment>
<name>A0ACB9B0B6_ARCLA</name>
<protein>
    <submittedName>
        <fullName evidence="1">Uncharacterized protein</fullName>
    </submittedName>
</protein>
<dbReference type="EMBL" id="CM042053">
    <property type="protein sequence ID" value="KAI3715789.1"/>
    <property type="molecule type" value="Genomic_DNA"/>
</dbReference>
<keyword evidence="2" id="KW-1185">Reference proteome</keyword>
<organism evidence="1 2">
    <name type="scientific">Arctium lappa</name>
    <name type="common">Greater burdock</name>
    <name type="synonym">Lappa major</name>
    <dbReference type="NCBI Taxonomy" id="4217"/>
    <lineage>
        <taxon>Eukaryota</taxon>
        <taxon>Viridiplantae</taxon>
        <taxon>Streptophyta</taxon>
        <taxon>Embryophyta</taxon>
        <taxon>Tracheophyta</taxon>
        <taxon>Spermatophyta</taxon>
        <taxon>Magnoliopsida</taxon>
        <taxon>eudicotyledons</taxon>
        <taxon>Gunneridae</taxon>
        <taxon>Pentapetalae</taxon>
        <taxon>asterids</taxon>
        <taxon>campanulids</taxon>
        <taxon>Asterales</taxon>
        <taxon>Asteraceae</taxon>
        <taxon>Carduoideae</taxon>
        <taxon>Cardueae</taxon>
        <taxon>Arctiinae</taxon>
        <taxon>Arctium</taxon>
    </lineage>
</organism>
<sequence>MVFEDHILWAKQGSNVLDLCCGSGDLAFLLSEKVGLIGQIGCSLFPLSSFLHSLAFPPKFSQLVTRNHQYLTLLSNWAFLNTLEVLDIWQKVDVVCFDVDSTVCVDEGIDELAQFCGAGKLLLNGLQDIVITRLSPGIKELVQKLKESSKTVYVISGGFRQVINAHGYKIVAMIGDGATTLEAQKSGCADLFICYGEVQLREVSV</sequence>
<evidence type="ECO:0000313" key="1">
    <source>
        <dbReference type="EMBL" id="KAI3715789.1"/>
    </source>
</evidence>
<proteinExistence type="predicted"/>
<reference evidence="2" key="1">
    <citation type="journal article" date="2022" name="Mol. Ecol. Resour.">
        <title>The genomes of chicory, endive, great burdock and yacon provide insights into Asteraceae palaeo-polyploidization history and plant inulin production.</title>
        <authorList>
            <person name="Fan W."/>
            <person name="Wang S."/>
            <person name="Wang H."/>
            <person name="Wang A."/>
            <person name="Jiang F."/>
            <person name="Liu H."/>
            <person name="Zhao H."/>
            <person name="Xu D."/>
            <person name="Zhang Y."/>
        </authorList>
    </citation>
    <scope>NUCLEOTIDE SEQUENCE [LARGE SCALE GENOMIC DNA]</scope>
    <source>
        <strain evidence="2">cv. Niubang</strain>
    </source>
</reference>
<evidence type="ECO:0000313" key="2">
    <source>
        <dbReference type="Proteomes" id="UP001055879"/>
    </source>
</evidence>
<gene>
    <name evidence="1" type="ORF">L6452_22776</name>
</gene>
<dbReference type="Proteomes" id="UP001055879">
    <property type="component" value="Linkage Group LG07"/>
</dbReference>
<reference evidence="1 2" key="2">
    <citation type="journal article" date="2022" name="Mol. Ecol. Resour.">
        <title>The genomes of chicory, endive, great burdock and yacon provide insights into Asteraceae paleo-polyploidization history and plant inulin production.</title>
        <authorList>
            <person name="Fan W."/>
            <person name="Wang S."/>
            <person name="Wang H."/>
            <person name="Wang A."/>
            <person name="Jiang F."/>
            <person name="Liu H."/>
            <person name="Zhao H."/>
            <person name="Xu D."/>
            <person name="Zhang Y."/>
        </authorList>
    </citation>
    <scope>NUCLEOTIDE SEQUENCE [LARGE SCALE GENOMIC DNA]</scope>
    <source>
        <strain evidence="2">cv. Niubang</strain>
    </source>
</reference>
<accession>A0ACB9B0B6</accession>